<keyword evidence="2" id="KW-1185">Reference proteome</keyword>
<name>A0A7S7SI41_PALFE</name>
<sequence length="213" mass="23421">MPSTLRDAWTTRVQVEDYEAHMAAIGQAQANAAHMADFLQRVGEPGARLLIAGAGTGQMFDYLPPGVFDGCRAFFTDINPRFLAALRQRSPGALCVADDMESSALKGPFHAAAAVLVLEHIRWRLGLDTLTALNPRYLFLVLQRNPEGMTTAVSPTRVLPASMQNLGGQHPELVDKNEAATHLQRFGYALIEEWPRKVPDSKVMLGLLFERVP</sequence>
<evidence type="ECO:0000313" key="1">
    <source>
        <dbReference type="EMBL" id="QOY85313.1"/>
    </source>
</evidence>
<dbReference type="Gene3D" id="3.40.50.150">
    <property type="entry name" value="Vaccinia Virus protein VP39"/>
    <property type="match status" value="1"/>
</dbReference>
<dbReference type="KEGG" id="pfer:IRI77_21010"/>
<dbReference type="AlphaFoldDB" id="A0A7S7SI41"/>
<dbReference type="Proteomes" id="UP000593892">
    <property type="component" value="Chromosome"/>
</dbReference>
<dbReference type="GO" id="GO:0008168">
    <property type="term" value="F:methyltransferase activity"/>
    <property type="evidence" value="ECO:0007669"/>
    <property type="project" value="UniProtKB-KW"/>
</dbReference>
<accession>A0A7S7SI41</accession>
<protein>
    <submittedName>
        <fullName evidence="1">Class I SAM-dependent methyltransferase</fullName>
    </submittedName>
</protein>
<dbReference type="SUPFAM" id="SSF53335">
    <property type="entry name" value="S-adenosyl-L-methionine-dependent methyltransferases"/>
    <property type="match status" value="1"/>
</dbReference>
<gene>
    <name evidence="1" type="ORF">IRI77_21010</name>
</gene>
<organism evidence="1 2">
    <name type="scientific">Paludibaculum fermentans</name>
    <dbReference type="NCBI Taxonomy" id="1473598"/>
    <lineage>
        <taxon>Bacteria</taxon>
        <taxon>Pseudomonadati</taxon>
        <taxon>Acidobacteriota</taxon>
        <taxon>Terriglobia</taxon>
        <taxon>Bryobacterales</taxon>
        <taxon>Bryobacteraceae</taxon>
        <taxon>Paludibaculum</taxon>
    </lineage>
</organism>
<dbReference type="EMBL" id="CP063849">
    <property type="protein sequence ID" value="QOY85313.1"/>
    <property type="molecule type" value="Genomic_DNA"/>
</dbReference>
<dbReference type="RefSeq" id="WP_194446983.1">
    <property type="nucleotide sequence ID" value="NZ_CP063849.1"/>
</dbReference>
<keyword evidence="1" id="KW-0808">Transferase</keyword>
<keyword evidence="1" id="KW-0489">Methyltransferase</keyword>
<proteinExistence type="predicted"/>
<evidence type="ECO:0000313" key="2">
    <source>
        <dbReference type="Proteomes" id="UP000593892"/>
    </source>
</evidence>
<dbReference type="GO" id="GO:0032259">
    <property type="term" value="P:methylation"/>
    <property type="evidence" value="ECO:0007669"/>
    <property type="project" value="UniProtKB-KW"/>
</dbReference>
<dbReference type="InterPro" id="IPR029063">
    <property type="entry name" value="SAM-dependent_MTases_sf"/>
</dbReference>
<reference evidence="1 2" key="1">
    <citation type="submission" date="2020-10" db="EMBL/GenBank/DDBJ databases">
        <title>Complete genome sequence of Paludibaculum fermentans P105T, a facultatively anaerobic acidobacterium capable of dissimilatory Fe(III) reduction.</title>
        <authorList>
            <person name="Dedysh S.N."/>
            <person name="Beletsky A.V."/>
            <person name="Kulichevskaya I.S."/>
            <person name="Mardanov A.V."/>
            <person name="Ravin N.V."/>
        </authorList>
    </citation>
    <scope>NUCLEOTIDE SEQUENCE [LARGE SCALE GENOMIC DNA]</scope>
    <source>
        <strain evidence="1 2">P105</strain>
    </source>
</reference>